<reference evidence="5 6" key="1">
    <citation type="submission" date="2005-09" db="EMBL/GenBank/DDBJ databases">
        <authorList>
            <person name="Mural R.J."/>
            <person name="Li P.W."/>
            <person name="Adams M.D."/>
            <person name="Amanatides P.G."/>
            <person name="Baden-Tillson H."/>
            <person name="Barnstead M."/>
            <person name="Chin S.H."/>
            <person name="Dew I."/>
            <person name="Evans C.A."/>
            <person name="Ferriera S."/>
            <person name="Flanigan M."/>
            <person name="Fosler C."/>
            <person name="Glodek A."/>
            <person name="Gu Z."/>
            <person name="Holt R.A."/>
            <person name="Jennings D."/>
            <person name="Kraft C.L."/>
            <person name="Lu F."/>
            <person name="Nguyen T."/>
            <person name="Nusskern D.R."/>
            <person name="Pfannkoch C.M."/>
            <person name="Sitter C."/>
            <person name="Sutton G.G."/>
            <person name="Venter J.C."/>
            <person name="Wang Z."/>
            <person name="Woodage T."/>
            <person name="Zheng X.H."/>
            <person name="Zhong F."/>
        </authorList>
    </citation>
    <scope>NUCLEOTIDE SEQUENCE [LARGE SCALE GENOMIC DNA]</scope>
    <source>
        <strain>BN</strain>
        <strain evidence="6">Sprague-Dawley</strain>
    </source>
</reference>
<feature type="non-terminal residue" evidence="5">
    <location>
        <position position="49"/>
    </location>
</feature>
<sequence>MGGIRSGGSTDYNSALKSRLSISRDTSKSQVFLKMNSLQTEDTAIYFCT</sequence>
<accession>A6KC06</accession>
<name>A6KC06_RAT</name>
<keyword evidence="2" id="KW-1064">Adaptive immunity</keyword>
<dbReference type="GO" id="GO:0002250">
    <property type="term" value="P:adaptive immune response"/>
    <property type="evidence" value="ECO:0007669"/>
    <property type="project" value="UniProtKB-KW"/>
</dbReference>
<dbReference type="PANTHER" id="PTHR23266">
    <property type="entry name" value="IMMUNOGLOBULIN HEAVY CHAIN"/>
    <property type="match status" value="1"/>
</dbReference>
<dbReference type="Proteomes" id="UP000234681">
    <property type="component" value="Chromosome 6"/>
</dbReference>
<dbReference type="GO" id="GO:0005576">
    <property type="term" value="C:extracellular region"/>
    <property type="evidence" value="ECO:0007669"/>
    <property type="project" value="UniProtKB-ARBA"/>
</dbReference>
<evidence type="ECO:0000313" key="6">
    <source>
        <dbReference type="Proteomes" id="UP000234681"/>
    </source>
</evidence>
<evidence type="ECO:0000256" key="1">
    <source>
        <dbReference type="ARBA" id="ARBA00022859"/>
    </source>
</evidence>
<protein>
    <submittedName>
        <fullName evidence="5">RCG27657</fullName>
    </submittedName>
</protein>
<dbReference type="SUPFAM" id="SSF48726">
    <property type="entry name" value="Immunoglobulin"/>
    <property type="match status" value="1"/>
</dbReference>
<gene>
    <name evidence="5" type="ORF">rCG_27657</name>
</gene>
<dbReference type="AlphaFoldDB" id="A6KC06"/>
<keyword evidence="1" id="KW-0391">Immunity</keyword>
<dbReference type="EMBL" id="CH474034">
    <property type="protein sequence ID" value="EDL97375.1"/>
    <property type="molecule type" value="Genomic_DNA"/>
</dbReference>
<dbReference type="InterPro" id="IPR013106">
    <property type="entry name" value="Ig_V-set"/>
</dbReference>
<evidence type="ECO:0000256" key="2">
    <source>
        <dbReference type="ARBA" id="ARBA00023130"/>
    </source>
</evidence>
<organism evidence="5 6">
    <name type="scientific">Rattus norvegicus</name>
    <name type="common">Rat</name>
    <dbReference type="NCBI Taxonomy" id="10116"/>
    <lineage>
        <taxon>Eukaryota</taxon>
        <taxon>Metazoa</taxon>
        <taxon>Chordata</taxon>
        <taxon>Craniata</taxon>
        <taxon>Vertebrata</taxon>
        <taxon>Euteleostomi</taxon>
        <taxon>Mammalia</taxon>
        <taxon>Eutheria</taxon>
        <taxon>Euarchontoglires</taxon>
        <taxon>Glires</taxon>
        <taxon>Rodentia</taxon>
        <taxon>Myomorpha</taxon>
        <taxon>Muroidea</taxon>
        <taxon>Muridae</taxon>
        <taxon>Murinae</taxon>
        <taxon>Rattus</taxon>
    </lineage>
</organism>
<keyword evidence="3" id="KW-1280">Immunoglobulin</keyword>
<evidence type="ECO:0000256" key="3">
    <source>
        <dbReference type="ARBA" id="ARBA00043265"/>
    </source>
</evidence>
<dbReference type="InterPro" id="IPR013783">
    <property type="entry name" value="Ig-like_fold"/>
</dbReference>
<feature type="domain" description="Immunoglobulin V-set" evidence="4">
    <location>
        <begin position="15"/>
        <end position="49"/>
    </location>
</feature>
<dbReference type="Pfam" id="PF07686">
    <property type="entry name" value="V-set"/>
    <property type="match status" value="1"/>
</dbReference>
<dbReference type="GO" id="GO:0019814">
    <property type="term" value="C:immunoglobulin complex"/>
    <property type="evidence" value="ECO:0007669"/>
    <property type="project" value="UniProtKB-KW"/>
</dbReference>
<dbReference type="InterPro" id="IPR050199">
    <property type="entry name" value="IgHV"/>
</dbReference>
<dbReference type="Gene3D" id="2.60.40.10">
    <property type="entry name" value="Immunoglobulins"/>
    <property type="match status" value="1"/>
</dbReference>
<evidence type="ECO:0000259" key="4">
    <source>
        <dbReference type="Pfam" id="PF07686"/>
    </source>
</evidence>
<dbReference type="InterPro" id="IPR036179">
    <property type="entry name" value="Ig-like_dom_sf"/>
</dbReference>
<proteinExistence type="predicted"/>
<evidence type="ECO:0000313" key="5">
    <source>
        <dbReference type="EMBL" id="EDL97375.1"/>
    </source>
</evidence>